<dbReference type="EMBL" id="CAADFG010000494">
    <property type="protein sequence ID" value="VFK05040.1"/>
    <property type="molecule type" value="Genomic_DNA"/>
</dbReference>
<evidence type="ECO:0000313" key="6">
    <source>
        <dbReference type="EMBL" id="VFK05040.1"/>
    </source>
</evidence>
<gene>
    <name evidence="2" type="ORF">BECKH772A_GA0070896_1003614</name>
    <name evidence="5" type="ORF">BECKH772A_GA0070896_104141</name>
    <name evidence="6" type="ORF">BECKH772A_GA0070896_104942</name>
    <name evidence="1" type="ORF">BECKH772B_GA0070898_1001814</name>
    <name evidence="4" type="ORF">BECKH772B_GA0070898_104221</name>
    <name evidence="3" type="ORF">BECKH772C_GA0070978_1003513</name>
    <name evidence="7" type="ORF">BECKH772C_GA0070978_104192</name>
</gene>
<dbReference type="EMBL" id="CAADFG010000414">
    <property type="protein sequence ID" value="VFK04425.1"/>
    <property type="molecule type" value="Genomic_DNA"/>
</dbReference>
<dbReference type="EMBL" id="CAADFI010000018">
    <property type="protein sequence ID" value="VFJ91467.1"/>
    <property type="molecule type" value="Genomic_DNA"/>
</dbReference>
<dbReference type="EMBL" id="CAADFG010000036">
    <property type="protein sequence ID" value="VFJ91936.1"/>
    <property type="molecule type" value="Genomic_DNA"/>
</dbReference>
<dbReference type="EMBL" id="CAADFJ010000035">
    <property type="protein sequence ID" value="VFJ99784.1"/>
    <property type="molecule type" value="Genomic_DNA"/>
</dbReference>
<evidence type="ECO:0000313" key="4">
    <source>
        <dbReference type="EMBL" id="VFK04244.1"/>
    </source>
</evidence>
<evidence type="ECO:0000313" key="2">
    <source>
        <dbReference type="EMBL" id="VFJ91936.1"/>
    </source>
</evidence>
<dbReference type="AlphaFoldDB" id="A0A450VJY8"/>
<evidence type="ECO:0000313" key="1">
    <source>
        <dbReference type="EMBL" id="VFJ91467.1"/>
    </source>
</evidence>
<sequence>MAGPERAPRRVIGLGEEANIGWCVTSGEGLGGWATAIADVAAIAEPGNEPSCLCPR</sequence>
<evidence type="ECO:0000313" key="7">
    <source>
        <dbReference type="EMBL" id="VFK07420.1"/>
    </source>
</evidence>
<evidence type="ECO:0000313" key="5">
    <source>
        <dbReference type="EMBL" id="VFK04425.1"/>
    </source>
</evidence>
<reference evidence="6" key="1">
    <citation type="submission" date="2019-02" db="EMBL/GenBank/DDBJ databases">
        <authorList>
            <person name="Gruber-Vodicka R. H."/>
            <person name="Seah K. B. B."/>
        </authorList>
    </citation>
    <scope>NUCLEOTIDE SEQUENCE</scope>
    <source>
        <strain evidence="3">BECK_SA2B12</strain>
        <strain evidence="6">BECK_SA2B15</strain>
        <strain evidence="1">BECK_SA2B20</strain>
    </source>
</reference>
<protein>
    <submittedName>
        <fullName evidence="6">Uncharacterized protein</fullName>
    </submittedName>
</protein>
<name>A0A450VJY8_9GAMM</name>
<evidence type="ECO:0000313" key="3">
    <source>
        <dbReference type="EMBL" id="VFJ99784.1"/>
    </source>
</evidence>
<dbReference type="EMBL" id="CAADFJ010000419">
    <property type="protein sequence ID" value="VFK07420.1"/>
    <property type="molecule type" value="Genomic_DNA"/>
</dbReference>
<dbReference type="EMBL" id="CAADFI010000422">
    <property type="protein sequence ID" value="VFK04244.1"/>
    <property type="molecule type" value="Genomic_DNA"/>
</dbReference>
<proteinExistence type="predicted"/>
<organism evidence="6">
    <name type="scientific">Candidatus Kentrum eta</name>
    <dbReference type="NCBI Taxonomy" id="2126337"/>
    <lineage>
        <taxon>Bacteria</taxon>
        <taxon>Pseudomonadati</taxon>
        <taxon>Pseudomonadota</taxon>
        <taxon>Gammaproteobacteria</taxon>
        <taxon>Candidatus Kentrum</taxon>
    </lineage>
</organism>
<accession>A0A450VJY8</accession>